<dbReference type="Proteomes" id="UP000019140">
    <property type="component" value="Unassembled WGS sequence"/>
</dbReference>
<reference evidence="2 3" key="1">
    <citation type="journal article" date="2014" name="Nature">
        <title>An environmental bacterial taxon with a large and distinct metabolic repertoire.</title>
        <authorList>
            <person name="Wilson M.C."/>
            <person name="Mori T."/>
            <person name="Ruckert C."/>
            <person name="Uria A.R."/>
            <person name="Helf M.J."/>
            <person name="Takada K."/>
            <person name="Gernert C."/>
            <person name="Steffens U.A."/>
            <person name="Heycke N."/>
            <person name="Schmitt S."/>
            <person name="Rinke C."/>
            <person name="Helfrich E.J."/>
            <person name="Brachmann A.O."/>
            <person name="Gurgui C."/>
            <person name="Wakimoto T."/>
            <person name="Kracht M."/>
            <person name="Crusemann M."/>
            <person name="Hentschel U."/>
            <person name="Abe I."/>
            <person name="Matsunaga S."/>
            <person name="Kalinowski J."/>
            <person name="Takeyama H."/>
            <person name="Piel J."/>
        </authorList>
    </citation>
    <scope>NUCLEOTIDE SEQUENCE [LARGE SCALE GENOMIC DNA]</scope>
    <source>
        <strain evidence="3">TSY2</strain>
    </source>
</reference>
<feature type="transmembrane region" description="Helical" evidence="1">
    <location>
        <begin position="6"/>
        <end position="26"/>
    </location>
</feature>
<proteinExistence type="predicted"/>
<keyword evidence="1" id="KW-0812">Transmembrane</keyword>
<dbReference type="EMBL" id="AZHX01000786">
    <property type="protein sequence ID" value="ETX06091.1"/>
    <property type="molecule type" value="Genomic_DNA"/>
</dbReference>
<comment type="caution">
    <text evidence="2">The sequence shown here is derived from an EMBL/GenBank/DDBJ whole genome shotgun (WGS) entry which is preliminary data.</text>
</comment>
<keyword evidence="1" id="KW-0472">Membrane</keyword>
<accession>W4M831</accession>
<keyword evidence="3" id="KW-1185">Reference proteome</keyword>
<evidence type="ECO:0000313" key="3">
    <source>
        <dbReference type="Proteomes" id="UP000019140"/>
    </source>
</evidence>
<feature type="transmembrane region" description="Helical" evidence="1">
    <location>
        <begin position="47"/>
        <end position="72"/>
    </location>
</feature>
<name>W4M831_9BACT</name>
<dbReference type="HOGENOM" id="CLU_2068826_0_0_7"/>
<dbReference type="AlphaFoldDB" id="W4M831"/>
<sequence>METLVNLSWRLYLALPLMALGAALALRSERRGHPAFLCMVRGDPSQLIPLMQCFRAMVIGLAMIGVGAAWIWHLTWLFIVSLTIAVGESMETALVIYALRHGSQLQVGTPRARGRTIP</sequence>
<keyword evidence="1" id="KW-1133">Transmembrane helix</keyword>
<evidence type="ECO:0000256" key="1">
    <source>
        <dbReference type="SAM" id="Phobius"/>
    </source>
</evidence>
<organism evidence="2 3">
    <name type="scientific">Candidatus Entotheonella gemina</name>
    <dbReference type="NCBI Taxonomy" id="1429439"/>
    <lineage>
        <taxon>Bacteria</taxon>
        <taxon>Pseudomonadati</taxon>
        <taxon>Nitrospinota/Tectimicrobiota group</taxon>
        <taxon>Candidatus Tectimicrobiota</taxon>
        <taxon>Candidatus Entotheonellia</taxon>
        <taxon>Candidatus Entotheonellales</taxon>
        <taxon>Candidatus Entotheonellaceae</taxon>
        <taxon>Candidatus Entotheonella</taxon>
    </lineage>
</organism>
<evidence type="ECO:0000313" key="2">
    <source>
        <dbReference type="EMBL" id="ETX06091.1"/>
    </source>
</evidence>
<protein>
    <submittedName>
        <fullName evidence="2">Uncharacterized protein</fullName>
    </submittedName>
</protein>
<gene>
    <name evidence="2" type="ORF">ETSY2_19175</name>
</gene>